<feature type="domain" description="Glutamine amidotransferase type-2" evidence="12">
    <location>
        <begin position="20"/>
        <end position="242"/>
    </location>
</feature>
<proteinExistence type="inferred from homology"/>
<evidence type="ECO:0000313" key="13">
    <source>
        <dbReference type="EMBL" id="RCX16931.1"/>
    </source>
</evidence>
<comment type="similarity">
    <text evidence="2 7 8">In the C-terminal section; belongs to the purine/pyrimidine phosphoribosyltransferase family.</text>
</comment>
<keyword evidence="7" id="KW-0004">4Fe-4S</keyword>
<dbReference type="Proteomes" id="UP000253034">
    <property type="component" value="Unassembled WGS sequence"/>
</dbReference>
<accession>A0A369B667</accession>
<evidence type="ECO:0000313" key="14">
    <source>
        <dbReference type="Proteomes" id="UP000253034"/>
    </source>
</evidence>
<dbReference type="RefSeq" id="WP_114297657.1">
    <property type="nucleotide sequence ID" value="NZ_QPJT01000009.1"/>
</dbReference>
<dbReference type="Gene3D" id="3.60.20.10">
    <property type="entry name" value="Glutamine Phosphoribosylpyrophosphate, subunit 1, domain 1"/>
    <property type="match status" value="1"/>
</dbReference>
<dbReference type="NCBIfam" id="TIGR01134">
    <property type="entry name" value="purF"/>
    <property type="match status" value="1"/>
</dbReference>
<dbReference type="InterPro" id="IPR005854">
    <property type="entry name" value="PurF"/>
</dbReference>
<dbReference type="InterPro" id="IPR029057">
    <property type="entry name" value="PRTase-like"/>
</dbReference>
<evidence type="ECO:0000256" key="5">
    <source>
        <dbReference type="ARBA" id="ARBA00022755"/>
    </source>
</evidence>
<dbReference type="PANTHER" id="PTHR11907">
    <property type="entry name" value="AMIDOPHOSPHORIBOSYLTRANSFERASE"/>
    <property type="match status" value="1"/>
</dbReference>
<dbReference type="InterPro" id="IPR000836">
    <property type="entry name" value="PRTase_dom"/>
</dbReference>
<evidence type="ECO:0000256" key="6">
    <source>
        <dbReference type="ARBA" id="ARBA00022962"/>
    </source>
</evidence>
<evidence type="ECO:0000256" key="9">
    <source>
        <dbReference type="PIRSR" id="PIRSR000485-1"/>
    </source>
</evidence>
<dbReference type="SUPFAM" id="SSF56235">
    <property type="entry name" value="N-terminal nucleophile aminohydrolases (Ntn hydrolases)"/>
    <property type="match status" value="1"/>
</dbReference>
<name>A0A369B667_9FIRM</name>
<keyword evidence="3 7" id="KW-0328">Glycosyltransferase</keyword>
<dbReference type="GO" id="GO:0006189">
    <property type="term" value="P:'de novo' IMP biosynthetic process"/>
    <property type="evidence" value="ECO:0007669"/>
    <property type="project" value="UniProtKB-UniRule"/>
</dbReference>
<dbReference type="HAMAP" id="MF_01931">
    <property type="entry name" value="PurF"/>
    <property type="match status" value="1"/>
</dbReference>
<evidence type="ECO:0000256" key="11">
    <source>
        <dbReference type="PIRSR" id="PIRSR000485-3"/>
    </source>
</evidence>
<keyword evidence="7 11" id="KW-0408">Iron</keyword>
<comment type="function">
    <text evidence="7">Catalyzes the formation of phosphoribosylamine from phosphoribosylpyrophosphate (PRPP) and glutamine.</text>
</comment>
<comment type="caution">
    <text evidence="13">The sequence shown here is derived from an EMBL/GenBank/DDBJ whole genome shotgun (WGS) entry which is preliminary data.</text>
</comment>
<feature type="binding site" evidence="7 10">
    <location>
        <position position="368"/>
    </location>
    <ligand>
        <name>Mg(2+)</name>
        <dbReference type="ChEBI" id="CHEBI:18420"/>
    </ligand>
</feature>
<dbReference type="InterPro" id="IPR017932">
    <property type="entry name" value="GATase_2_dom"/>
</dbReference>
<dbReference type="GO" id="GO:0051539">
    <property type="term" value="F:4 iron, 4 sulfur cluster binding"/>
    <property type="evidence" value="ECO:0007669"/>
    <property type="project" value="UniProtKB-KW"/>
</dbReference>
<dbReference type="Pfam" id="PF00156">
    <property type="entry name" value="Pribosyltran"/>
    <property type="match status" value="1"/>
</dbReference>
<feature type="binding site" evidence="7 11">
    <location>
        <position position="404"/>
    </location>
    <ligand>
        <name>[4Fe-4S] cluster</name>
        <dbReference type="ChEBI" id="CHEBI:49883"/>
    </ligand>
</feature>
<comment type="cofactor">
    <cofactor evidence="7 10">
        <name>Mg(2+)</name>
        <dbReference type="ChEBI" id="CHEBI:18420"/>
    </cofactor>
    <text evidence="7 10">Binds 1 Mg(2+) ion per subunit.</text>
</comment>
<keyword evidence="4 7" id="KW-0808">Transferase</keyword>
<dbReference type="GO" id="GO:0009113">
    <property type="term" value="P:purine nucleobase biosynthetic process"/>
    <property type="evidence" value="ECO:0007669"/>
    <property type="project" value="UniProtKB-UniRule"/>
</dbReference>
<dbReference type="OrthoDB" id="9801213at2"/>
<keyword evidence="7 11" id="KW-0411">Iron-sulfur</keyword>
<dbReference type="PROSITE" id="PS51278">
    <property type="entry name" value="GATASE_TYPE_2"/>
    <property type="match status" value="1"/>
</dbReference>
<evidence type="ECO:0000256" key="2">
    <source>
        <dbReference type="ARBA" id="ARBA00010138"/>
    </source>
</evidence>
<dbReference type="Pfam" id="PF13522">
    <property type="entry name" value="GATase_6"/>
    <property type="match status" value="1"/>
</dbReference>
<keyword evidence="5 7" id="KW-0658">Purine biosynthesis</keyword>
<comment type="cofactor">
    <cofactor evidence="7 11">
        <name>[4Fe-4S] cluster</name>
        <dbReference type="ChEBI" id="CHEBI:49883"/>
    </cofactor>
    <text evidence="7 11">Binds 1 [4Fe-4S] cluster per subunit.</text>
</comment>
<evidence type="ECO:0000256" key="1">
    <source>
        <dbReference type="ARBA" id="ARBA00005209"/>
    </source>
</evidence>
<keyword evidence="6 7" id="KW-0315">Glutamine amidotransferase</keyword>
<evidence type="ECO:0000256" key="7">
    <source>
        <dbReference type="HAMAP-Rule" id="MF_01931"/>
    </source>
</evidence>
<feature type="binding site" evidence="7 11">
    <location>
        <position position="455"/>
    </location>
    <ligand>
        <name>[4Fe-4S] cluster</name>
        <dbReference type="ChEBI" id="CHEBI:49883"/>
    </ligand>
</feature>
<dbReference type="GO" id="GO:0000287">
    <property type="term" value="F:magnesium ion binding"/>
    <property type="evidence" value="ECO:0007669"/>
    <property type="project" value="UniProtKB-UniRule"/>
</dbReference>
<dbReference type="InterPro" id="IPR029055">
    <property type="entry name" value="Ntn_hydrolases_N"/>
</dbReference>
<keyword evidence="7 10" id="KW-0479">Metal-binding</keyword>
<feature type="binding site" evidence="7 11">
    <location>
        <position position="458"/>
    </location>
    <ligand>
        <name>[4Fe-4S] cluster</name>
        <dbReference type="ChEBI" id="CHEBI:49883"/>
    </ligand>
</feature>
<comment type="catalytic activity">
    <reaction evidence="7 8">
        <text>5-phospho-beta-D-ribosylamine + L-glutamate + diphosphate = 5-phospho-alpha-D-ribose 1-diphosphate + L-glutamine + H2O</text>
        <dbReference type="Rhea" id="RHEA:14905"/>
        <dbReference type="ChEBI" id="CHEBI:15377"/>
        <dbReference type="ChEBI" id="CHEBI:29985"/>
        <dbReference type="ChEBI" id="CHEBI:33019"/>
        <dbReference type="ChEBI" id="CHEBI:58017"/>
        <dbReference type="ChEBI" id="CHEBI:58359"/>
        <dbReference type="ChEBI" id="CHEBI:58681"/>
        <dbReference type="EC" id="2.4.2.14"/>
    </reaction>
</comment>
<comment type="pathway">
    <text evidence="1 7 8">Purine metabolism; IMP biosynthesis via de novo pathway; N(1)-(5-phospho-D-ribosyl)glycinamide from 5-phospho-alpha-D-ribose 1-diphosphate: step 1/2.</text>
</comment>
<dbReference type="CDD" id="cd00715">
    <property type="entry name" value="GPATase_N"/>
    <property type="match status" value="1"/>
</dbReference>
<feature type="active site" description="Nucleophile" evidence="7 9">
    <location>
        <position position="20"/>
    </location>
</feature>
<evidence type="ECO:0000256" key="4">
    <source>
        <dbReference type="ARBA" id="ARBA00022679"/>
    </source>
</evidence>
<evidence type="ECO:0000259" key="12">
    <source>
        <dbReference type="PROSITE" id="PS51278"/>
    </source>
</evidence>
<feature type="binding site" evidence="7 11">
    <location>
        <position position="258"/>
    </location>
    <ligand>
        <name>[4Fe-4S] cluster</name>
        <dbReference type="ChEBI" id="CHEBI:49883"/>
    </ligand>
</feature>
<dbReference type="GO" id="GO:0004044">
    <property type="term" value="F:amidophosphoribosyltransferase activity"/>
    <property type="evidence" value="ECO:0007669"/>
    <property type="project" value="UniProtKB-UniRule"/>
</dbReference>
<dbReference type="PIRSF" id="PIRSF000485">
    <property type="entry name" value="Amd_phspho_trans"/>
    <property type="match status" value="1"/>
</dbReference>
<protein>
    <recommendedName>
        <fullName evidence="7">Amidophosphoribosyltransferase</fullName>
        <shortName evidence="7">ATase</shortName>
        <ecNumber evidence="7">2.4.2.14</ecNumber>
    </recommendedName>
    <alternativeName>
        <fullName evidence="7">Glutamine phosphoribosylpyrophosphate amidotransferase</fullName>
        <shortName evidence="7">GPATase</shortName>
    </alternativeName>
</protein>
<dbReference type="Gene3D" id="3.40.50.2020">
    <property type="match status" value="1"/>
</dbReference>
<dbReference type="AlphaFoldDB" id="A0A369B667"/>
<dbReference type="SUPFAM" id="SSF53271">
    <property type="entry name" value="PRTase-like"/>
    <property type="match status" value="1"/>
</dbReference>
<gene>
    <name evidence="7" type="primary">purF</name>
    <name evidence="13" type="ORF">DFR58_109159</name>
</gene>
<feature type="binding site" evidence="7 10">
    <location>
        <position position="305"/>
    </location>
    <ligand>
        <name>Mg(2+)</name>
        <dbReference type="ChEBI" id="CHEBI:18420"/>
    </ligand>
</feature>
<evidence type="ECO:0000256" key="8">
    <source>
        <dbReference type="PIRNR" id="PIRNR000485"/>
    </source>
</evidence>
<reference evidence="13 14" key="1">
    <citation type="submission" date="2018-07" db="EMBL/GenBank/DDBJ databases">
        <title>Genomic Encyclopedia of Type Strains, Phase IV (KMG-IV): sequencing the most valuable type-strain genomes for metagenomic binning, comparative biology and taxonomic classification.</title>
        <authorList>
            <person name="Goeker M."/>
        </authorList>
    </citation>
    <scope>NUCLEOTIDE SEQUENCE [LARGE SCALE GENOMIC DNA]</scope>
    <source>
        <strain evidence="13 14">DSM 27016</strain>
    </source>
</reference>
<dbReference type="EMBL" id="QPJT01000009">
    <property type="protein sequence ID" value="RCX16931.1"/>
    <property type="molecule type" value="Genomic_DNA"/>
</dbReference>
<dbReference type="UniPathway" id="UPA00074">
    <property type="reaction ID" value="UER00124"/>
</dbReference>
<organism evidence="13 14">
    <name type="scientific">Anaerobacterium chartisolvens</name>
    <dbReference type="NCBI Taxonomy" id="1297424"/>
    <lineage>
        <taxon>Bacteria</taxon>
        <taxon>Bacillati</taxon>
        <taxon>Bacillota</taxon>
        <taxon>Clostridia</taxon>
        <taxon>Eubacteriales</taxon>
        <taxon>Oscillospiraceae</taxon>
        <taxon>Anaerobacterium</taxon>
    </lineage>
</organism>
<keyword evidence="7 10" id="KW-0460">Magnesium</keyword>
<evidence type="ECO:0000256" key="3">
    <source>
        <dbReference type="ARBA" id="ARBA00022676"/>
    </source>
</evidence>
<keyword evidence="14" id="KW-1185">Reference proteome</keyword>
<dbReference type="EC" id="2.4.2.14" evidence="7"/>
<evidence type="ECO:0000256" key="10">
    <source>
        <dbReference type="PIRSR" id="PIRSR000485-2"/>
    </source>
</evidence>
<dbReference type="InterPro" id="IPR035584">
    <property type="entry name" value="PurF_N"/>
</dbReference>
<feature type="binding site" evidence="7 10">
    <location>
        <position position="367"/>
    </location>
    <ligand>
        <name>Mg(2+)</name>
        <dbReference type="ChEBI" id="CHEBI:18420"/>
    </ligand>
</feature>
<dbReference type="CDD" id="cd06223">
    <property type="entry name" value="PRTases_typeI"/>
    <property type="match status" value="1"/>
</dbReference>
<sequence length="480" mass="52966">MNFYNSMRDGIRFDKLREECGVFGIFNNDRHDIARLTYYGLYALQHRGQESCGIAVNDNGTILYHKDMGLVPEVFNDVVVNHLKGQIAIGHVRYSTTGASRRENAQPMVINYRNGQMALAHNGNLVNALELRTDLENKGAIFQSSNDSEVILNLLSRYRITSESIEETLTKMIKDLKGSYSLLLLTPKRLVGMRDPLGIRPLCIGILDNSYVLASETCALDAIGAEYVRDVNPGEIVLIGEQGIESIQTEVPEESKLCIFEFIYFARPDSYIDGISVHQARMEAGRRLAEEHPVDADLVIGAPDSGLTAAMGFSEKSGIPYGQGLLKNRYVGRTFIQPDQAQREIGVTIKFNAMKSAIDGKRIVMIDDSIVRGTTTRRIVQMLKNAGAKEVHMRVSSPPMRFPCYFGVDIPSTKQLVASANSIEQIREMIGADSLGYLSLEGLLKTPVSARCGFCSACFNGKYPMSVPMEGNKFSCGGCG</sequence>